<dbReference type="AlphaFoldDB" id="A0AAV7SH56"/>
<dbReference type="Proteomes" id="UP001066276">
    <property type="component" value="Chromosome 4_2"/>
</dbReference>
<feature type="compositionally biased region" description="Basic and acidic residues" evidence="1">
    <location>
        <begin position="76"/>
        <end position="91"/>
    </location>
</feature>
<dbReference type="EMBL" id="JANPWB010000008">
    <property type="protein sequence ID" value="KAJ1163415.1"/>
    <property type="molecule type" value="Genomic_DNA"/>
</dbReference>
<feature type="compositionally biased region" description="Basic residues" evidence="1">
    <location>
        <begin position="1"/>
        <end position="11"/>
    </location>
</feature>
<evidence type="ECO:0000313" key="2">
    <source>
        <dbReference type="EMBL" id="KAJ1163415.1"/>
    </source>
</evidence>
<comment type="caution">
    <text evidence="2">The sequence shown here is derived from an EMBL/GenBank/DDBJ whole genome shotgun (WGS) entry which is preliminary data.</text>
</comment>
<feature type="compositionally biased region" description="Basic and acidic residues" evidence="1">
    <location>
        <begin position="12"/>
        <end position="28"/>
    </location>
</feature>
<protein>
    <submittedName>
        <fullName evidence="2">Uncharacterized protein</fullName>
    </submittedName>
</protein>
<feature type="region of interest" description="Disordered" evidence="1">
    <location>
        <begin position="1"/>
        <end position="137"/>
    </location>
</feature>
<organism evidence="2 3">
    <name type="scientific">Pleurodeles waltl</name>
    <name type="common">Iberian ribbed newt</name>
    <dbReference type="NCBI Taxonomy" id="8319"/>
    <lineage>
        <taxon>Eukaryota</taxon>
        <taxon>Metazoa</taxon>
        <taxon>Chordata</taxon>
        <taxon>Craniata</taxon>
        <taxon>Vertebrata</taxon>
        <taxon>Euteleostomi</taxon>
        <taxon>Amphibia</taxon>
        <taxon>Batrachia</taxon>
        <taxon>Caudata</taxon>
        <taxon>Salamandroidea</taxon>
        <taxon>Salamandridae</taxon>
        <taxon>Pleurodelinae</taxon>
        <taxon>Pleurodeles</taxon>
    </lineage>
</organism>
<feature type="compositionally biased region" description="Basic and acidic residues" evidence="1">
    <location>
        <begin position="40"/>
        <end position="58"/>
    </location>
</feature>
<evidence type="ECO:0000313" key="3">
    <source>
        <dbReference type="Proteomes" id="UP001066276"/>
    </source>
</evidence>
<sequence>MGTCARKREKPRRAVAEPGPDRRDRERSGLAGDGAGARGRLLDRRSAEGVLRRLEERAPKKHSSKEAGGASGPRSPDNRHLRPESGQREHGNWPSGHIRNSRGCTEEQKGDGGDPKSEPRSRVSVASDSPGTPAELS</sequence>
<gene>
    <name evidence="2" type="ORF">NDU88_003873</name>
</gene>
<evidence type="ECO:0000256" key="1">
    <source>
        <dbReference type="SAM" id="MobiDB-lite"/>
    </source>
</evidence>
<accession>A0AAV7SH56</accession>
<feature type="compositionally biased region" description="Basic and acidic residues" evidence="1">
    <location>
        <begin position="104"/>
        <end position="121"/>
    </location>
</feature>
<reference evidence="2" key="1">
    <citation type="journal article" date="2022" name="bioRxiv">
        <title>Sequencing and chromosome-scale assembly of the giantPleurodeles waltlgenome.</title>
        <authorList>
            <person name="Brown T."/>
            <person name="Elewa A."/>
            <person name="Iarovenko S."/>
            <person name="Subramanian E."/>
            <person name="Araus A.J."/>
            <person name="Petzold A."/>
            <person name="Susuki M."/>
            <person name="Suzuki K.-i.T."/>
            <person name="Hayashi T."/>
            <person name="Toyoda A."/>
            <person name="Oliveira C."/>
            <person name="Osipova E."/>
            <person name="Leigh N.D."/>
            <person name="Simon A."/>
            <person name="Yun M.H."/>
        </authorList>
    </citation>
    <scope>NUCLEOTIDE SEQUENCE</scope>
    <source>
        <strain evidence="2">20211129_DDA</strain>
        <tissue evidence="2">Liver</tissue>
    </source>
</reference>
<keyword evidence="3" id="KW-1185">Reference proteome</keyword>
<name>A0AAV7SH56_PLEWA</name>
<proteinExistence type="predicted"/>